<keyword evidence="2" id="KW-1185">Reference proteome</keyword>
<dbReference type="AlphaFoldDB" id="A0A2N0ZLU2"/>
<protein>
    <submittedName>
        <fullName evidence="1">Uncharacterized protein</fullName>
    </submittedName>
</protein>
<dbReference type="Proteomes" id="UP000233343">
    <property type="component" value="Unassembled WGS sequence"/>
</dbReference>
<dbReference type="RefSeq" id="WP_066197363.1">
    <property type="nucleotide sequence ID" value="NZ_JAFDQP010000005.1"/>
</dbReference>
<name>A0A2N0ZLU2_9BACI</name>
<evidence type="ECO:0000313" key="1">
    <source>
        <dbReference type="EMBL" id="PKG30456.1"/>
    </source>
</evidence>
<proteinExistence type="predicted"/>
<accession>A0A2N0ZLU2</accession>
<dbReference type="EMBL" id="PISD01000007">
    <property type="protein sequence ID" value="PKG30456.1"/>
    <property type="molecule type" value="Genomic_DNA"/>
</dbReference>
<organism evidence="1 2">
    <name type="scientific">Cytobacillus horneckiae</name>
    <dbReference type="NCBI Taxonomy" id="549687"/>
    <lineage>
        <taxon>Bacteria</taxon>
        <taxon>Bacillati</taxon>
        <taxon>Bacillota</taxon>
        <taxon>Bacilli</taxon>
        <taxon>Bacillales</taxon>
        <taxon>Bacillaceae</taxon>
        <taxon>Cytobacillus</taxon>
    </lineage>
</organism>
<comment type="caution">
    <text evidence="1">The sequence shown here is derived from an EMBL/GenBank/DDBJ whole genome shotgun (WGS) entry which is preliminary data.</text>
</comment>
<gene>
    <name evidence="1" type="ORF">CWS20_02240</name>
</gene>
<reference evidence="1 2" key="1">
    <citation type="journal article" date="2010" name="Int. J. Syst. Evol. Microbiol.">
        <title>Bacillus horneckiae sp. nov., isolated from a spacecraft-assembly clean room.</title>
        <authorList>
            <person name="Vaishampayan P."/>
            <person name="Probst A."/>
            <person name="Krishnamurthi S."/>
            <person name="Ghosh S."/>
            <person name="Osman S."/>
            <person name="McDowall A."/>
            <person name="Ruckmani A."/>
            <person name="Mayilraj S."/>
            <person name="Venkateswaran K."/>
        </authorList>
    </citation>
    <scope>NUCLEOTIDE SEQUENCE [LARGE SCALE GENOMIC DNA]</scope>
    <source>
        <strain evidence="2">1PO1SC</strain>
    </source>
</reference>
<sequence>MNGIDELKNIIQNQKSVSTKKLEIVVEKIEKMYLAQGKKINSQKNQLSIVNTQYQREKEKAKRRKAMVQQFEDFKLHHKNLER</sequence>
<evidence type="ECO:0000313" key="2">
    <source>
        <dbReference type="Proteomes" id="UP000233343"/>
    </source>
</evidence>